<sequence length="81" mass="9134">MMAGSTKLCRSTKSNTPGFHDSHVPRLFMIGLHEQPPGLRGQQVYWLLVQEVKHVFTDSTRKIHSVPWYNAGASWVASVKV</sequence>
<gene>
    <name evidence="1" type="ORF">PISMIDRAFT_678316</name>
</gene>
<evidence type="ECO:0000313" key="2">
    <source>
        <dbReference type="Proteomes" id="UP000054018"/>
    </source>
</evidence>
<reference evidence="2" key="2">
    <citation type="submission" date="2015-01" db="EMBL/GenBank/DDBJ databases">
        <title>Evolutionary Origins and Diversification of the Mycorrhizal Mutualists.</title>
        <authorList>
            <consortium name="DOE Joint Genome Institute"/>
            <consortium name="Mycorrhizal Genomics Consortium"/>
            <person name="Kohler A."/>
            <person name="Kuo A."/>
            <person name="Nagy L.G."/>
            <person name="Floudas D."/>
            <person name="Copeland A."/>
            <person name="Barry K.W."/>
            <person name="Cichocki N."/>
            <person name="Veneault-Fourrey C."/>
            <person name="LaButti K."/>
            <person name="Lindquist E.A."/>
            <person name="Lipzen A."/>
            <person name="Lundell T."/>
            <person name="Morin E."/>
            <person name="Murat C."/>
            <person name="Riley R."/>
            <person name="Ohm R."/>
            <person name="Sun H."/>
            <person name="Tunlid A."/>
            <person name="Henrissat B."/>
            <person name="Grigoriev I.V."/>
            <person name="Hibbett D.S."/>
            <person name="Martin F."/>
        </authorList>
    </citation>
    <scope>NUCLEOTIDE SEQUENCE [LARGE SCALE GENOMIC DNA]</scope>
    <source>
        <strain evidence="2">441</strain>
    </source>
</reference>
<organism evidence="1 2">
    <name type="scientific">Pisolithus microcarpus 441</name>
    <dbReference type="NCBI Taxonomy" id="765257"/>
    <lineage>
        <taxon>Eukaryota</taxon>
        <taxon>Fungi</taxon>
        <taxon>Dikarya</taxon>
        <taxon>Basidiomycota</taxon>
        <taxon>Agaricomycotina</taxon>
        <taxon>Agaricomycetes</taxon>
        <taxon>Agaricomycetidae</taxon>
        <taxon>Boletales</taxon>
        <taxon>Sclerodermatineae</taxon>
        <taxon>Pisolithaceae</taxon>
        <taxon>Pisolithus</taxon>
    </lineage>
</organism>
<protein>
    <submittedName>
        <fullName evidence="1">Uncharacterized protein</fullName>
    </submittedName>
</protein>
<dbReference type="HOGENOM" id="CLU_2574770_0_0_1"/>
<accession>A0A0C9Z5Q5</accession>
<keyword evidence="2" id="KW-1185">Reference proteome</keyword>
<name>A0A0C9Z5Q5_9AGAM</name>
<dbReference type="Proteomes" id="UP000054018">
    <property type="component" value="Unassembled WGS sequence"/>
</dbReference>
<dbReference type="AlphaFoldDB" id="A0A0C9Z5Q5"/>
<reference evidence="1 2" key="1">
    <citation type="submission" date="2014-04" db="EMBL/GenBank/DDBJ databases">
        <authorList>
            <consortium name="DOE Joint Genome Institute"/>
            <person name="Kuo A."/>
            <person name="Kohler A."/>
            <person name="Costa M.D."/>
            <person name="Nagy L.G."/>
            <person name="Floudas D."/>
            <person name="Copeland A."/>
            <person name="Barry K.W."/>
            <person name="Cichocki N."/>
            <person name="Veneault-Fourrey C."/>
            <person name="LaButti K."/>
            <person name="Lindquist E.A."/>
            <person name="Lipzen A."/>
            <person name="Lundell T."/>
            <person name="Morin E."/>
            <person name="Murat C."/>
            <person name="Sun H."/>
            <person name="Tunlid A."/>
            <person name="Henrissat B."/>
            <person name="Grigoriev I.V."/>
            <person name="Hibbett D.S."/>
            <person name="Martin F."/>
            <person name="Nordberg H.P."/>
            <person name="Cantor M.N."/>
            <person name="Hua S.X."/>
        </authorList>
    </citation>
    <scope>NUCLEOTIDE SEQUENCE [LARGE SCALE GENOMIC DNA]</scope>
    <source>
        <strain evidence="1 2">441</strain>
    </source>
</reference>
<evidence type="ECO:0000313" key="1">
    <source>
        <dbReference type="EMBL" id="KIK24446.1"/>
    </source>
</evidence>
<dbReference type="EMBL" id="KN833716">
    <property type="protein sequence ID" value="KIK24446.1"/>
    <property type="molecule type" value="Genomic_DNA"/>
</dbReference>
<proteinExistence type="predicted"/>